<dbReference type="Pfam" id="PF01419">
    <property type="entry name" value="Jacalin"/>
    <property type="match status" value="1"/>
</dbReference>
<evidence type="ECO:0000256" key="1">
    <source>
        <dbReference type="ARBA" id="ARBA00022734"/>
    </source>
</evidence>
<dbReference type="EMBL" id="JACMSC010000010">
    <property type="protein sequence ID" value="KAG6504570.1"/>
    <property type="molecule type" value="Genomic_DNA"/>
</dbReference>
<comment type="caution">
    <text evidence="3">The sequence shown here is derived from an EMBL/GenBank/DDBJ whole genome shotgun (WGS) entry which is preliminary data.</text>
</comment>
<dbReference type="SUPFAM" id="SSF51101">
    <property type="entry name" value="Mannose-binding lectins"/>
    <property type="match status" value="1"/>
</dbReference>
<dbReference type="InterPro" id="IPR001229">
    <property type="entry name" value="Jacalin-like_lectin_dom"/>
</dbReference>
<feature type="domain" description="Jacalin-type lectin" evidence="2">
    <location>
        <begin position="23"/>
        <end position="149"/>
    </location>
</feature>
<protein>
    <recommendedName>
        <fullName evidence="2">Jacalin-type lectin domain-containing protein</fullName>
    </recommendedName>
</protein>
<dbReference type="AlphaFoldDB" id="A0A8J5GAQ3"/>
<dbReference type="Gene3D" id="2.100.10.30">
    <property type="entry name" value="Jacalin-like lectin domain"/>
    <property type="match status" value="1"/>
</dbReference>
<dbReference type="GO" id="GO:0030246">
    <property type="term" value="F:carbohydrate binding"/>
    <property type="evidence" value="ECO:0007669"/>
    <property type="project" value="UniProtKB-KW"/>
</dbReference>
<proteinExistence type="predicted"/>
<accession>A0A8J5GAQ3</accession>
<keyword evidence="4" id="KW-1185">Reference proteome</keyword>
<reference evidence="3 4" key="1">
    <citation type="submission" date="2020-08" db="EMBL/GenBank/DDBJ databases">
        <title>Plant Genome Project.</title>
        <authorList>
            <person name="Zhang R.-G."/>
        </authorList>
    </citation>
    <scope>NUCLEOTIDE SEQUENCE [LARGE SCALE GENOMIC DNA]</scope>
    <source>
        <tissue evidence="3">Rhizome</tissue>
    </source>
</reference>
<gene>
    <name evidence="3" type="ORF">ZIOFF_036904</name>
</gene>
<organism evidence="3 4">
    <name type="scientific">Zingiber officinale</name>
    <name type="common">Ginger</name>
    <name type="synonym">Amomum zingiber</name>
    <dbReference type="NCBI Taxonomy" id="94328"/>
    <lineage>
        <taxon>Eukaryota</taxon>
        <taxon>Viridiplantae</taxon>
        <taxon>Streptophyta</taxon>
        <taxon>Embryophyta</taxon>
        <taxon>Tracheophyta</taxon>
        <taxon>Spermatophyta</taxon>
        <taxon>Magnoliopsida</taxon>
        <taxon>Liliopsida</taxon>
        <taxon>Zingiberales</taxon>
        <taxon>Zingiberaceae</taxon>
        <taxon>Zingiber</taxon>
    </lineage>
</organism>
<dbReference type="SMART" id="SM00915">
    <property type="entry name" value="Jacalin"/>
    <property type="match status" value="1"/>
</dbReference>
<dbReference type="InterPro" id="IPR036404">
    <property type="entry name" value="Jacalin-like_lectin_dom_sf"/>
</dbReference>
<dbReference type="PROSITE" id="PS51752">
    <property type="entry name" value="JACALIN_LECTIN"/>
    <property type="match status" value="1"/>
</dbReference>
<sequence>MASPSITLSNVDVNEFFSVSRRRVKIGPWGATRACSFDNIGGSVSRITRVGLHTGIIVDSLELSYVVDRNNFELLPGEYINSMVGSFKTFCGETCIAKLGFTTNLGKKHGPFGQGGGVEFSVPVVDGRIVGFFGQFGRYLNGIGVYLAPN</sequence>
<keyword evidence="1" id="KW-0430">Lectin</keyword>
<name>A0A8J5GAQ3_ZINOF</name>
<dbReference type="Proteomes" id="UP000734854">
    <property type="component" value="Unassembled WGS sequence"/>
</dbReference>
<evidence type="ECO:0000259" key="2">
    <source>
        <dbReference type="PROSITE" id="PS51752"/>
    </source>
</evidence>
<evidence type="ECO:0000313" key="3">
    <source>
        <dbReference type="EMBL" id="KAG6504570.1"/>
    </source>
</evidence>
<dbReference type="PANTHER" id="PTHR46506">
    <property type="entry name" value="OS05G0143600 PROTEIN"/>
    <property type="match status" value="1"/>
</dbReference>
<evidence type="ECO:0000313" key="4">
    <source>
        <dbReference type="Proteomes" id="UP000734854"/>
    </source>
</evidence>